<organism evidence="2">
    <name type="scientific">Rhizophora mucronata</name>
    <name type="common">Asiatic mangrove</name>
    <dbReference type="NCBI Taxonomy" id="61149"/>
    <lineage>
        <taxon>Eukaryota</taxon>
        <taxon>Viridiplantae</taxon>
        <taxon>Streptophyta</taxon>
        <taxon>Embryophyta</taxon>
        <taxon>Tracheophyta</taxon>
        <taxon>Spermatophyta</taxon>
        <taxon>Magnoliopsida</taxon>
        <taxon>eudicotyledons</taxon>
        <taxon>Gunneridae</taxon>
        <taxon>Pentapetalae</taxon>
        <taxon>rosids</taxon>
        <taxon>fabids</taxon>
        <taxon>Malpighiales</taxon>
        <taxon>Rhizophoraceae</taxon>
        <taxon>Rhizophora</taxon>
    </lineage>
</organism>
<feature type="transmembrane region" description="Helical" evidence="1">
    <location>
        <begin position="7"/>
        <end position="24"/>
    </location>
</feature>
<dbReference type="EMBL" id="GGEC01085873">
    <property type="protein sequence ID" value="MBX66357.1"/>
    <property type="molecule type" value="Transcribed_RNA"/>
</dbReference>
<keyword evidence="1" id="KW-0812">Transmembrane</keyword>
<protein>
    <submittedName>
        <fullName evidence="2">Uncharacterized protein</fullName>
    </submittedName>
</protein>
<feature type="transmembrane region" description="Helical" evidence="1">
    <location>
        <begin position="30"/>
        <end position="53"/>
    </location>
</feature>
<proteinExistence type="predicted"/>
<keyword evidence="1" id="KW-1133">Transmembrane helix</keyword>
<accession>A0A2P2QHH1</accession>
<keyword evidence="1" id="KW-0472">Membrane</keyword>
<name>A0A2P2QHH1_RHIMU</name>
<sequence length="54" mass="6528">MLFTLDAIFWSYNFLLVILHFLHFPCCSWFPVFLFILQFDLLYAIITPMLYVCS</sequence>
<evidence type="ECO:0000256" key="1">
    <source>
        <dbReference type="SAM" id="Phobius"/>
    </source>
</evidence>
<dbReference type="AlphaFoldDB" id="A0A2P2QHH1"/>
<evidence type="ECO:0000313" key="2">
    <source>
        <dbReference type="EMBL" id="MBX66357.1"/>
    </source>
</evidence>
<reference evidence="2" key="1">
    <citation type="submission" date="2018-02" db="EMBL/GenBank/DDBJ databases">
        <title>Rhizophora mucronata_Transcriptome.</title>
        <authorList>
            <person name="Meera S.P."/>
            <person name="Sreeshan A."/>
            <person name="Augustine A."/>
        </authorList>
    </citation>
    <scope>NUCLEOTIDE SEQUENCE</scope>
    <source>
        <tissue evidence="2">Leaf</tissue>
    </source>
</reference>